<comment type="catalytic activity">
    <reaction evidence="11">
        <text>a hydroperoxide + [thioredoxin]-dithiol = an alcohol + [thioredoxin]-disulfide + H2O</text>
        <dbReference type="Rhea" id="RHEA:62620"/>
        <dbReference type="Rhea" id="RHEA-COMP:10698"/>
        <dbReference type="Rhea" id="RHEA-COMP:10700"/>
        <dbReference type="ChEBI" id="CHEBI:15377"/>
        <dbReference type="ChEBI" id="CHEBI:29950"/>
        <dbReference type="ChEBI" id="CHEBI:30879"/>
        <dbReference type="ChEBI" id="CHEBI:35924"/>
        <dbReference type="ChEBI" id="CHEBI:50058"/>
        <dbReference type="EC" id="1.11.1.24"/>
    </reaction>
</comment>
<evidence type="ECO:0000256" key="11">
    <source>
        <dbReference type="ARBA" id="ARBA00049091"/>
    </source>
</evidence>
<name>A0ABW6HWS5_9FLAO</name>
<dbReference type="InterPro" id="IPR050924">
    <property type="entry name" value="Peroxiredoxin_BCP/PrxQ"/>
</dbReference>
<keyword evidence="7" id="KW-0676">Redox-active center</keyword>
<dbReference type="EC" id="1.11.1.24" evidence="2"/>
<sequence>MKNALLTFSFLFFSAVVLAQTEFPKTAMEISPLLIGEKIPNLSLKSADNVDVNLSDFFANKKTILVFYRGGWCPYCNLHLVALGESEKELLELGYQIIAVSPDSPMKLKMTDEKNKLNYSLLSDSNGALSRAVGIAFQAPTTYKSIVNEGSDGGNTASFLPVPSVFIVDVTGVIQFEHITPDYKHRISNDLLIAAAKSLK</sequence>
<protein>
    <recommendedName>
        <fullName evidence="2">thioredoxin-dependent peroxiredoxin</fullName>
        <ecNumber evidence="2">1.11.1.24</ecNumber>
    </recommendedName>
    <alternativeName>
        <fullName evidence="8">Thioredoxin peroxidase</fullName>
    </alternativeName>
    <alternativeName>
        <fullName evidence="10">Thioredoxin-dependent peroxiredoxin Bcp</fullName>
    </alternativeName>
</protein>
<dbReference type="InterPro" id="IPR000866">
    <property type="entry name" value="AhpC/TSA"/>
</dbReference>
<keyword evidence="6" id="KW-1015">Disulfide bond</keyword>
<dbReference type="PANTHER" id="PTHR42801:SF7">
    <property type="entry name" value="SLL1159 PROTEIN"/>
    <property type="match status" value="1"/>
</dbReference>
<dbReference type="InterPro" id="IPR013766">
    <property type="entry name" value="Thioredoxin_domain"/>
</dbReference>
<comment type="caution">
    <text evidence="14">The sequence shown here is derived from an EMBL/GenBank/DDBJ whole genome shotgun (WGS) entry which is preliminary data.</text>
</comment>
<proteinExistence type="inferred from homology"/>
<evidence type="ECO:0000256" key="1">
    <source>
        <dbReference type="ARBA" id="ARBA00003330"/>
    </source>
</evidence>
<evidence type="ECO:0000256" key="12">
    <source>
        <dbReference type="SAM" id="SignalP"/>
    </source>
</evidence>
<evidence type="ECO:0000256" key="8">
    <source>
        <dbReference type="ARBA" id="ARBA00032824"/>
    </source>
</evidence>
<dbReference type="SUPFAM" id="SSF52833">
    <property type="entry name" value="Thioredoxin-like"/>
    <property type="match status" value="1"/>
</dbReference>
<evidence type="ECO:0000259" key="13">
    <source>
        <dbReference type="PROSITE" id="PS51352"/>
    </source>
</evidence>
<organism evidence="14 15">
    <name type="scientific">Flavobacterium xylosi</name>
    <dbReference type="NCBI Taxonomy" id="3230415"/>
    <lineage>
        <taxon>Bacteria</taxon>
        <taxon>Pseudomonadati</taxon>
        <taxon>Bacteroidota</taxon>
        <taxon>Flavobacteriia</taxon>
        <taxon>Flavobacteriales</taxon>
        <taxon>Flavobacteriaceae</taxon>
        <taxon>Flavobacterium</taxon>
    </lineage>
</organism>
<evidence type="ECO:0000256" key="10">
    <source>
        <dbReference type="ARBA" id="ARBA00042639"/>
    </source>
</evidence>
<gene>
    <name evidence="14" type="ORF">ACFX5E_10330</name>
</gene>
<feature type="chain" id="PRO_5047031195" description="thioredoxin-dependent peroxiredoxin" evidence="12">
    <location>
        <begin position="20"/>
        <end position="200"/>
    </location>
</feature>
<evidence type="ECO:0000256" key="2">
    <source>
        <dbReference type="ARBA" id="ARBA00013017"/>
    </source>
</evidence>
<evidence type="ECO:0000256" key="5">
    <source>
        <dbReference type="ARBA" id="ARBA00023002"/>
    </source>
</evidence>
<keyword evidence="15" id="KW-1185">Reference proteome</keyword>
<evidence type="ECO:0000256" key="6">
    <source>
        <dbReference type="ARBA" id="ARBA00023157"/>
    </source>
</evidence>
<dbReference type="PANTHER" id="PTHR42801">
    <property type="entry name" value="THIOREDOXIN-DEPENDENT PEROXIDE REDUCTASE"/>
    <property type="match status" value="1"/>
</dbReference>
<comment type="similarity">
    <text evidence="9">Belongs to the peroxiredoxin family. BCP/PrxQ subfamily.</text>
</comment>
<dbReference type="Gene3D" id="3.40.30.10">
    <property type="entry name" value="Glutaredoxin"/>
    <property type="match status" value="1"/>
</dbReference>
<keyword evidence="5" id="KW-0560">Oxidoreductase</keyword>
<keyword evidence="4" id="KW-0049">Antioxidant</keyword>
<dbReference type="CDD" id="cd02970">
    <property type="entry name" value="PRX_like2"/>
    <property type="match status" value="1"/>
</dbReference>
<reference evidence="14 15" key="1">
    <citation type="submission" date="2024-06" db="EMBL/GenBank/DDBJ databases">
        <title>Flavobacterium spp. isolated from glacier.</title>
        <authorList>
            <person name="Han D."/>
        </authorList>
    </citation>
    <scope>NUCLEOTIDE SEQUENCE [LARGE SCALE GENOMIC DNA]</scope>
    <source>
        <strain evidence="14 15">LS2P90</strain>
    </source>
</reference>
<accession>A0ABW6HWS5</accession>
<feature type="signal peptide" evidence="12">
    <location>
        <begin position="1"/>
        <end position="19"/>
    </location>
</feature>
<dbReference type="InterPro" id="IPR036249">
    <property type="entry name" value="Thioredoxin-like_sf"/>
</dbReference>
<dbReference type="Proteomes" id="UP001600109">
    <property type="component" value="Unassembled WGS sequence"/>
</dbReference>
<evidence type="ECO:0000256" key="7">
    <source>
        <dbReference type="ARBA" id="ARBA00023284"/>
    </source>
</evidence>
<comment type="function">
    <text evidence="1">Thiol-specific peroxidase that catalyzes the reduction of hydrogen peroxide and organic hydroperoxides to water and alcohols, respectively. Plays a role in cell protection against oxidative stress by detoxifying peroxides and as sensor of hydrogen peroxide-mediated signaling events.</text>
</comment>
<evidence type="ECO:0000256" key="3">
    <source>
        <dbReference type="ARBA" id="ARBA00022559"/>
    </source>
</evidence>
<evidence type="ECO:0000313" key="14">
    <source>
        <dbReference type="EMBL" id="MFE3868465.1"/>
    </source>
</evidence>
<evidence type="ECO:0000256" key="9">
    <source>
        <dbReference type="ARBA" id="ARBA00038489"/>
    </source>
</evidence>
<dbReference type="RefSeq" id="WP_379855115.1">
    <property type="nucleotide sequence ID" value="NZ_JBHZPZ010000011.1"/>
</dbReference>
<keyword evidence="12" id="KW-0732">Signal</keyword>
<evidence type="ECO:0000313" key="15">
    <source>
        <dbReference type="Proteomes" id="UP001600109"/>
    </source>
</evidence>
<dbReference type="Pfam" id="PF00578">
    <property type="entry name" value="AhpC-TSA"/>
    <property type="match status" value="1"/>
</dbReference>
<dbReference type="EMBL" id="JBHZPZ010000011">
    <property type="protein sequence ID" value="MFE3868465.1"/>
    <property type="molecule type" value="Genomic_DNA"/>
</dbReference>
<keyword evidence="3" id="KW-0575">Peroxidase</keyword>
<evidence type="ECO:0000256" key="4">
    <source>
        <dbReference type="ARBA" id="ARBA00022862"/>
    </source>
</evidence>
<dbReference type="PROSITE" id="PS51352">
    <property type="entry name" value="THIOREDOXIN_2"/>
    <property type="match status" value="1"/>
</dbReference>
<feature type="domain" description="Thioredoxin" evidence="13">
    <location>
        <begin position="33"/>
        <end position="200"/>
    </location>
</feature>